<evidence type="ECO:0000313" key="1">
    <source>
        <dbReference type="EMBL" id="KAK2030963.1"/>
    </source>
</evidence>
<organism evidence="1 2">
    <name type="scientific">Colletotrichum zoysiae</name>
    <dbReference type="NCBI Taxonomy" id="1216348"/>
    <lineage>
        <taxon>Eukaryota</taxon>
        <taxon>Fungi</taxon>
        <taxon>Dikarya</taxon>
        <taxon>Ascomycota</taxon>
        <taxon>Pezizomycotina</taxon>
        <taxon>Sordariomycetes</taxon>
        <taxon>Hypocreomycetidae</taxon>
        <taxon>Glomerellales</taxon>
        <taxon>Glomerellaceae</taxon>
        <taxon>Colletotrichum</taxon>
        <taxon>Colletotrichum graminicola species complex</taxon>
    </lineage>
</organism>
<reference evidence="1" key="1">
    <citation type="submission" date="2021-06" db="EMBL/GenBank/DDBJ databases">
        <title>Comparative genomics, transcriptomics and evolutionary studies reveal genomic signatures of adaptation to plant cell wall in hemibiotrophic fungi.</title>
        <authorList>
            <consortium name="DOE Joint Genome Institute"/>
            <person name="Baroncelli R."/>
            <person name="Diaz J.F."/>
            <person name="Benocci T."/>
            <person name="Peng M."/>
            <person name="Battaglia E."/>
            <person name="Haridas S."/>
            <person name="Andreopoulos W."/>
            <person name="Labutti K."/>
            <person name="Pangilinan J."/>
            <person name="Floch G.L."/>
            <person name="Makela M.R."/>
            <person name="Henrissat B."/>
            <person name="Grigoriev I.V."/>
            <person name="Crouch J.A."/>
            <person name="De Vries R.P."/>
            <person name="Sukno S.A."/>
            <person name="Thon M.R."/>
        </authorList>
    </citation>
    <scope>NUCLEOTIDE SEQUENCE</scope>
    <source>
        <strain evidence="1">MAFF235873</strain>
    </source>
</reference>
<keyword evidence="2" id="KW-1185">Reference proteome</keyword>
<name>A0AAD9HL74_9PEZI</name>
<dbReference type="AlphaFoldDB" id="A0AAD9HL74"/>
<proteinExistence type="predicted"/>
<sequence length="98" mass="11091">MYSRYLLLRHKWHPPPLHLSCAMFHSNSSHSHSYPMTSCTPPDSTTIPRSPPSLCQRYSVLERACRPDALLSFCPADPASAAIHCRCTHCMRNKPLTL</sequence>
<comment type="caution">
    <text evidence="1">The sequence shown here is derived from an EMBL/GenBank/DDBJ whole genome shotgun (WGS) entry which is preliminary data.</text>
</comment>
<dbReference type="EMBL" id="MU842845">
    <property type="protein sequence ID" value="KAK2030963.1"/>
    <property type="molecule type" value="Genomic_DNA"/>
</dbReference>
<dbReference type="Proteomes" id="UP001232148">
    <property type="component" value="Unassembled WGS sequence"/>
</dbReference>
<evidence type="ECO:0000313" key="2">
    <source>
        <dbReference type="Proteomes" id="UP001232148"/>
    </source>
</evidence>
<gene>
    <name evidence="1" type="ORF">LX32DRAFT_296025</name>
</gene>
<protein>
    <submittedName>
        <fullName evidence="1">Uncharacterized protein</fullName>
    </submittedName>
</protein>
<accession>A0AAD9HL74</accession>